<evidence type="ECO:0000313" key="8">
    <source>
        <dbReference type="Proteomes" id="UP000233781"/>
    </source>
</evidence>
<dbReference type="PANTHER" id="PTHR23534:SF1">
    <property type="entry name" value="MAJOR FACILITATOR SUPERFAMILY PROTEIN"/>
    <property type="match status" value="1"/>
</dbReference>
<dbReference type="Gene3D" id="1.20.1250.20">
    <property type="entry name" value="MFS general substrate transporter like domains"/>
    <property type="match status" value="2"/>
</dbReference>
<keyword evidence="3 5" id="KW-1133">Transmembrane helix</keyword>
<feature type="transmembrane region" description="Helical" evidence="5">
    <location>
        <begin position="181"/>
        <end position="203"/>
    </location>
</feature>
<dbReference type="PROSITE" id="PS50850">
    <property type="entry name" value="MFS"/>
    <property type="match status" value="1"/>
</dbReference>
<dbReference type="AlphaFoldDB" id="A0A2N3YKX2"/>
<accession>A0A2N3YKX2</accession>
<dbReference type="GO" id="GO:0022857">
    <property type="term" value="F:transmembrane transporter activity"/>
    <property type="evidence" value="ECO:0007669"/>
    <property type="project" value="InterPro"/>
</dbReference>
<feature type="transmembrane region" description="Helical" evidence="5">
    <location>
        <begin position="370"/>
        <end position="390"/>
    </location>
</feature>
<feature type="transmembrane region" description="Helical" evidence="5">
    <location>
        <begin position="87"/>
        <end position="105"/>
    </location>
</feature>
<comment type="caution">
    <text evidence="7">The sequence shown here is derived from an EMBL/GenBank/DDBJ whole genome shotgun (WGS) entry which is preliminary data.</text>
</comment>
<protein>
    <submittedName>
        <fullName evidence="7">Putative MFS family arabinose efflux permease</fullName>
    </submittedName>
</protein>
<feature type="domain" description="Major facilitator superfamily (MFS) profile" evidence="6">
    <location>
        <begin position="239"/>
        <end position="428"/>
    </location>
</feature>
<evidence type="ECO:0000256" key="2">
    <source>
        <dbReference type="ARBA" id="ARBA00022692"/>
    </source>
</evidence>
<organism evidence="7 8">
    <name type="scientific">Phycicoccus duodecadis</name>
    <dbReference type="NCBI Taxonomy" id="173053"/>
    <lineage>
        <taxon>Bacteria</taxon>
        <taxon>Bacillati</taxon>
        <taxon>Actinomycetota</taxon>
        <taxon>Actinomycetes</taxon>
        <taxon>Micrococcales</taxon>
        <taxon>Intrasporangiaceae</taxon>
        <taxon>Phycicoccus</taxon>
    </lineage>
</organism>
<dbReference type="PANTHER" id="PTHR23534">
    <property type="entry name" value="MFS PERMEASE"/>
    <property type="match status" value="1"/>
</dbReference>
<keyword evidence="4 5" id="KW-0472">Membrane</keyword>
<dbReference type="InterPro" id="IPR011701">
    <property type="entry name" value="MFS"/>
</dbReference>
<dbReference type="GO" id="GO:0005886">
    <property type="term" value="C:plasma membrane"/>
    <property type="evidence" value="ECO:0007669"/>
    <property type="project" value="UniProtKB-SubCell"/>
</dbReference>
<feature type="transmembrane region" description="Helical" evidence="5">
    <location>
        <begin position="332"/>
        <end position="358"/>
    </location>
</feature>
<evidence type="ECO:0000313" key="7">
    <source>
        <dbReference type="EMBL" id="PKW27507.1"/>
    </source>
</evidence>
<dbReference type="EMBL" id="PJNE01000001">
    <property type="protein sequence ID" value="PKW27507.1"/>
    <property type="molecule type" value="Genomic_DNA"/>
</dbReference>
<evidence type="ECO:0000256" key="3">
    <source>
        <dbReference type="ARBA" id="ARBA00022989"/>
    </source>
</evidence>
<feature type="transmembrane region" description="Helical" evidence="5">
    <location>
        <begin position="307"/>
        <end position="326"/>
    </location>
</feature>
<dbReference type="Pfam" id="PF07690">
    <property type="entry name" value="MFS_1"/>
    <property type="match status" value="1"/>
</dbReference>
<dbReference type="RefSeq" id="WP_245862358.1">
    <property type="nucleotide sequence ID" value="NZ_PJNE01000001.1"/>
</dbReference>
<dbReference type="SUPFAM" id="SSF103473">
    <property type="entry name" value="MFS general substrate transporter"/>
    <property type="match status" value="1"/>
</dbReference>
<feature type="transmembrane region" description="Helical" evidence="5">
    <location>
        <begin position="242"/>
        <end position="263"/>
    </location>
</feature>
<dbReference type="Proteomes" id="UP000233781">
    <property type="component" value="Unassembled WGS sequence"/>
</dbReference>
<comment type="subcellular location">
    <subcellularLocation>
        <location evidence="1">Cell membrane</location>
        <topology evidence="1">Multi-pass membrane protein</topology>
    </subcellularLocation>
</comment>
<evidence type="ECO:0000256" key="1">
    <source>
        <dbReference type="ARBA" id="ARBA00004651"/>
    </source>
</evidence>
<gene>
    <name evidence="7" type="ORF">ATL31_2352</name>
</gene>
<name>A0A2N3YKX2_9MICO</name>
<evidence type="ECO:0000256" key="5">
    <source>
        <dbReference type="SAM" id="Phobius"/>
    </source>
</evidence>
<feature type="transmembrane region" description="Helical" evidence="5">
    <location>
        <begin position="275"/>
        <end position="295"/>
    </location>
</feature>
<dbReference type="InterPro" id="IPR020846">
    <property type="entry name" value="MFS_dom"/>
</dbReference>
<feature type="transmembrane region" description="Helical" evidence="5">
    <location>
        <begin position="396"/>
        <end position="415"/>
    </location>
</feature>
<dbReference type="InterPro" id="IPR036259">
    <property type="entry name" value="MFS_trans_sf"/>
</dbReference>
<sequence length="428" mass="42489">MTTAEIPEATVADRADTQRRVVRTLVASQMLGGVGLSSGIAVGALLAEQVSGSARYAGLGGTFQVLGAALAAIPMARIMAARGRRPGLAAGYALAALGAVGLIASGVLRNFPLLLLSSLVFGGATASNSQSRYAAADLALPHRRARDLSIVVWATTVGSVLGPNLVGPSAPVAAALGLPRLVGPFVFSLLGLLLAVGVILVRLRPDPLVEARRQRLADGAGDTEPTHGSVLRGIRVVAASPVARLGLATLALGHGVMVSVMVMTPLHMAHGHADLTVIGFVISMHVLGMYALSPVTGAATDRFGGRVVAVAGAVILVTATLLAAGAPTGESLGLTAGLFLLGLGWSCTLVAGSTLLTAGVAPAERPGAQGAADVLMGLAAGGGGAVAGVIVDQVSFHALALTSLGFAVLIGLLALTARTHGRPAAPAA</sequence>
<keyword evidence="8" id="KW-1185">Reference proteome</keyword>
<feature type="transmembrane region" description="Helical" evidence="5">
    <location>
        <begin position="53"/>
        <end position="75"/>
    </location>
</feature>
<feature type="transmembrane region" description="Helical" evidence="5">
    <location>
        <begin position="24"/>
        <end position="47"/>
    </location>
</feature>
<evidence type="ECO:0000256" key="4">
    <source>
        <dbReference type="ARBA" id="ARBA00023136"/>
    </source>
</evidence>
<evidence type="ECO:0000259" key="6">
    <source>
        <dbReference type="PROSITE" id="PS50850"/>
    </source>
</evidence>
<reference evidence="7 8" key="1">
    <citation type="submission" date="2017-12" db="EMBL/GenBank/DDBJ databases">
        <title>Sequencing the genomes of 1000 Actinobacteria strains.</title>
        <authorList>
            <person name="Klenk H.-P."/>
        </authorList>
    </citation>
    <scope>NUCLEOTIDE SEQUENCE [LARGE SCALE GENOMIC DNA]</scope>
    <source>
        <strain evidence="7 8">DSM 12806</strain>
    </source>
</reference>
<proteinExistence type="predicted"/>
<keyword evidence="2 5" id="KW-0812">Transmembrane</keyword>